<dbReference type="STRING" id="763407.A0A167JSR2"/>
<evidence type="ECO:0000313" key="2">
    <source>
        <dbReference type="Proteomes" id="UP000077315"/>
    </source>
</evidence>
<keyword evidence="2" id="KW-1185">Reference proteome</keyword>
<dbReference type="RefSeq" id="XP_018284668.1">
    <property type="nucleotide sequence ID" value="XM_018442568.1"/>
</dbReference>
<dbReference type="EMBL" id="KV441001">
    <property type="protein sequence ID" value="OAD66628.1"/>
    <property type="molecule type" value="Genomic_DNA"/>
</dbReference>
<dbReference type="Proteomes" id="UP000077315">
    <property type="component" value="Unassembled WGS sequence"/>
</dbReference>
<dbReference type="VEuPathDB" id="FungiDB:PHYBLDRAFT_71943"/>
<sequence length="194" mass="21840">MNNQNDSSSSANNEGIQRMIHTSTDMDRSNQKNMAKSMGARPISIIKVYAAKQEEWKAKIGAESKSFTMDTLYQTKKNPSFFLIEYVSKRGKNYRRQSVNGYMKVVASIYNTKKALGWNNNGLTRGPLVKNSLDTSEKEKFKIQTVLSYKPCNIIHSQIDLGMKFTDLISLEVENQGLTQCIALVATISHVKTS</sequence>
<accession>A0A167JSR2</accession>
<proteinExistence type="predicted"/>
<name>A0A167JSR2_PHYB8</name>
<reference evidence="2" key="1">
    <citation type="submission" date="2015-06" db="EMBL/GenBank/DDBJ databases">
        <title>Expansion of signal transduction pathways in fungi by whole-genome duplication.</title>
        <authorList>
            <consortium name="DOE Joint Genome Institute"/>
            <person name="Corrochano L.M."/>
            <person name="Kuo A."/>
            <person name="Marcet-Houben M."/>
            <person name="Polaino S."/>
            <person name="Salamov A."/>
            <person name="Villalobos J.M."/>
            <person name="Alvarez M.I."/>
            <person name="Avalos J."/>
            <person name="Benito E.P."/>
            <person name="Benoit I."/>
            <person name="Burger G."/>
            <person name="Camino L.P."/>
            <person name="Canovas D."/>
            <person name="Cerda-Olmedo E."/>
            <person name="Cheng J.-F."/>
            <person name="Dominguez A."/>
            <person name="Elias M."/>
            <person name="Eslava A.P."/>
            <person name="Glaser F."/>
            <person name="Grimwood J."/>
            <person name="Gutierrez G."/>
            <person name="Heitman J."/>
            <person name="Henrissat B."/>
            <person name="Iturriaga E.A."/>
            <person name="Lang B.F."/>
            <person name="Lavin J.L."/>
            <person name="Lee S."/>
            <person name="Li W."/>
            <person name="Lindquist E."/>
            <person name="Lopez-Garcia S."/>
            <person name="Luque E.M."/>
            <person name="Marcos A.T."/>
            <person name="Martin J."/>
            <person name="McCluskey K."/>
            <person name="Medina H.R."/>
            <person name="Miralles-Duran A."/>
            <person name="Miyazaki A."/>
            <person name="Munoz-Torres E."/>
            <person name="Oguiza J.A."/>
            <person name="Ohm R."/>
            <person name="Olmedo M."/>
            <person name="Orejas M."/>
            <person name="Ortiz-Castellanos L."/>
            <person name="Pisabarro A.G."/>
            <person name="Rodriguez-Romero J."/>
            <person name="Ruiz-Herrera J."/>
            <person name="Ruiz-Vazquez R."/>
            <person name="Sanz C."/>
            <person name="Schackwitz W."/>
            <person name="Schmutz J."/>
            <person name="Shahriari M."/>
            <person name="Shelest E."/>
            <person name="Silva-Franco F."/>
            <person name="Soanes D."/>
            <person name="Syed K."/>
            <person name="Tagua V.G."/>
            <person name="Talbot N.J."/>
            <person name="Thon M."/>
            <person name="De vries R.P."/>
            <person name="Wiebenga A."/>
            <person name="Yadav J.S."/>
            <person name="Braun E.L."/>
            <person name="Baker S."/>
            <person name="Garre V."/>
            <person name="Horwitz B."/>
            <person name="Torres-Martinez S."/>
            <person name="Idnurm A."/>
            <person name="Herrera-Estrella A."/>
            <person name="Gabaldon T."/>
            <person name="Grigoriev I.V."/>
        </authorList>
    </citation>
    <scope>NUCLEOTIDE SEQUENCE [LARGE SCALE GENOMIC DNA]</scope>
    <source>
        <strain evidence="2">NRRL 1555(-)</strain>
    </source>
</reference>
<protein>
    <submittedName>
        <fullName evidence="1">Uncharacterized protein</fullName>
    </submittedName>
</protein>
<dbReference type="AlphaFoldDB" id="A0A167JSR2"/>
<dbReference type="InParanoid" id="A0A167JSR2"/>
<organism evidence="1 2">
    <name type="scientific">Phycomyces blakesleeanus (strain ATCC 8743b / DSM 1359 / FGSC 10004 / NBRC 33097 / NRRL 1555)</name>
    <dbReference type="NCBI Taxonomy" id="763407"/>
    <lineage>
        <taxon>Eukaryota</taxon>
        <taxon>Fungi</taxon>
        <taxon>Fungi incertae sedis</taxon>
        <taxon>Mucoromycota</taxon>
        <taxon>Mucoromycotina</taxon>
        <taxon>Mucoromycetes</taxon>
        <taxon>Mucorales</taxon>
        <taxon>Phycomycetaceae</taxon>
        <taxon>Phycomyces</taxon>
    </lineage>
</organism>
<evidence type="ECO:0000313" key="1">
    <source>
        <dbReference type="EMBL" id="OAD66628.1"/>
    </source>
</evidence>
<gene>
    <name evidence="1" type="ORF">PHYBLDRAFT_71943</name>
</gene>
<dbReference type="GeneID" id="29003474"/>
<dbReference type="OrthoDB" id="2281386at2759"/>